<dbReference type="EMBL" id="QJVD01000009">
    <property type="protein sequence ID" value="PYI67472.1"/>
    <property type="molecule type" value="Genomic_DNA"/>
</dbReference>
<name>A0A2V5L9N6_9MICC</name>
<dbReference type="SUPFAM" id="SSF54637">
    <property type="entry name" value="Thioesterase/thiol ester dehydrase-isomerase"/>
    <property type="match status" value="1"/>
</dbReference>
<proteinExistence type="predicted"/>
<feature type="domain" description="Acyl-CoA thioesterase-like N-terminal HotDog" evidence="1">
    <location>
        <begin position="30"/>
        <end position="112"/>
    </location>
</feature>
<evidence type="ECO:0000313" key="3">
    <source>
        <dbReference type="EMBL" id="PYI67472.1"/>
    </source>
</evidence>
<dbReference type="Proteomes" id="UP000247832">
    <property type="component" value="Unassembled WGS sequence"/>
</dbReference>
<gene>
    <name evidence="3" type="ORF">CVV68_10275</name>
</gene>
<organism evidence="3 4">
    <name type="scientific">Arthrobacter livingstonensis</name>
    <dbReference type="NCBI Taxonomy" id="670078"/>
    <lineage>
        <taxon>Bacteria</taxon>
        <taxon>Bacillati</taxon>
        <taxon>Actinomycetota</taxon>
        <taxon>Actinomycetes</taxon>
        <taxon>Micrococcales</taxon>
        <taxon>Micrococcaceae</taxon>
        <taxon>Arthrobacter</taxon>
    </lineage>
</organism>
<dbReference type="Gene3D" id="2.40.160.210">
    <property type="entry name" value="Acyl-CoA thioesterase, double hotdog domain"/>
    <property type="match status" value="1"/>
</dbReference>
<evidence type="ECO:0000259" key="2">
    <source>
        <dbReference type="Pfam" id="PF20789"/>
    </source>
</evidence>
<comment type="caution">
    <text evidence="3">The sequence shown here is derived from an EMBL/GenBank/DDBJ whole genome shotgun (WGS) entry which is preliminary data.</text>
</comment>
<keyword evidence="4" id="KW-1185">Reference proteome</keyword>
<dbReference type="InterPro" id="IPR029069">
    <property type="entry name" value="HotDog_dom_sf"/>
</dbReference>
<feature type="domain" description="Acyl-CoA thioesterase-like C-terminal" evidence="2">
    <location>
        <begin position="128"/>
        <end position="263"/>
    </location>
</feature>
<protein>
    <submittedName>
        <fullName evidence="3">Thioesterase</fullName>
    </submittedName>
</protein>
<sequence>MHETTTTSGSQAYYRHLGGGRYESTVHAQGAWNDHEQHMAPVAGLLVRALEQFEPREGMRLTRFNFDILGLIPAGEFNIETTVLRPGRTIELLEAQLVAGGRTAVRVTAWRMLTLDTTAVQAIEDEQFTPLAESQSWHGLNIWPGGFIASLEGRTVPGHRPGHGRAWLRTPHDMVDGEPTSALVRLLGLVDSANGIAARVAPGAGSYMFPNVDLSVHVYREPVGEWLGLDTHVSFAGDGIGLTSSVLHDVTGPFGRAEQILTVRPIPHAK</sequence>
<dbReference type="InterPro" id="IPR049449">
    <property type="entry name" value="TesB_ACOT8-like_N"/>
</dbReference>
<accession>A0A2V5L9N6</accession>
<reference evidence="3 4" key="1">
    <citation type="submission" date="2018-05" db="EMBL/GenBank/DDBJ databases">
        <title>Genetic diversity of glacier-inhabiting Cryobacterium bacteria in China and description of Cryobacterium mengkeensis sp. nov. and Arthrobacter glacialis sp. nov.</title>
        <authorList>
            <person name="Liu Q."/>
            <person name="Xin Y.-H."/>
        </authorList>
    </citation>
    <scope>NUCLEOTIDE SEQUENCE [LARGE SCALE GENOMIC DNA]</scope>
    <source>
        <strain evidence="3 4">LI2</strain>
    </source>
</reference>
<dbReference type="InterPro" id="IPR049450">
    <property type="entry name" value="ACOT8-like_C"/>
</dbReference>
<dbReference type="AlphaFoldDB" id="A0A2V5L9N6"/>
<dbReference type="OrthoDB" id="1413770at2"/>
<dbReference type="Pfam" id="PF13622">
    <property type="entry name" value="4HBT_3"/>
    <property type="match status" value="1"/>
</dbReference>
<dbReference type="RefSeq" id="WP_110500911.1">
    <property type="nucleotide sequence ID" value="NZ_QJVD01000009.1"/>
</dbReference>
<evidence type="ECO:0000313" key="4">
    <source>
        <dbReference type="Proteomes" id="UP000247832"/>
    </source>
</evidence>
<dbReference type="InterPro" id="IPR042171">
    <property type="entry name" value="Acyl-CoA_hotdog"/>
</dbReference>
<dbReference type="Pfam" id="PF20789">
    <property type="entry name" value="4HBT_3C"/>
    <property type="match status" value="1"/>
</dbReference>
<evidence type="ECO:0000259" key="1">
    <source>
        <dbReference type="Pfam" id="PF13622"/>
    </source>
</evidence>